<proteinExistence type="predicted"/>
<gene>
    <name evidence="1" type="ORF">JK634_11660</name>
</gene>
<evidence type="ECO:0000313" key="1">
    <source>
        <dbReference type="EMBL" id="MBL4932467.1"/>
    </source>
</evidence>
<dbReference type="RefSeq" id="WP_202767822.1">
    <property type="nucleotide sequence ID" value="NZ_JAESWA010000022.1"/>
</dbReference>
<comment type="caution">
    <text evidence="1">The sequence shown here is derived from an EMBL/GenBank/DDBJ whole genome shotgun (WGS) entry which is preliminary data.</text>
</comment>
<dbReference type="EMBL" id="JAESWA010000022">
    <property type="protein sequence ID" value="MBL4932467.1"/>
    <property type="molecule type" value="Genomic_DNA"/>
</dbReference>
<sequence>MKNKLILILIILLLSLIPIAVMINYKKENEVINNEEAQEIFWPFENIEKRNKVLNEENEFNYKEILVQKRTLKENIDRAWEQKLNNRSKSRELLNKYINDLAEQVKKGLISNNDAKNQIDKTKKEEEEYWENSSKYIEASLKEIESKMDLKQKEIDVLKGELDTLIDSEKKKEVDIKAKEYIEALKDENELLKNKEVIIKKGGELPSIFN</sequence>
<dbReference type="Proteomes" id="UP000623681">
    <property type="component" value="Unassembled WGS sequence"/>
</dbReference>
<evidence type="ECO:0000313" key="2">
    <source>
        <dbReference type="Proteomes" id="UP000623681"/>
    </source>
</evidence>
<keyword evidence="2" id="KW-1185">Reference proteome</keyword>
<accession>A0A937FI36</accession>
<protein>
    <submittedName>
        <fullName evidence="1">Uncharacterized protein</fullName>
    </submittedName>
</protein>
<dbReference type="AlphaFoldDB" id="A0A937FI36"/>
<reference evidence="1" key="1">
    <citation type="submission" date="2021-01" db="EMBL/GenBank/DDBJ databases">
        <title>Genome public.</title>
        <authorList>
            <person name="Liu C."/>
            <person name="Sun Q."/>
        </authorList>
    </citation>
    <scope>NUCLEOTIDE SEQUENCE</scope>
    <source>
        <strain evidence="1">YIM B02565</strain>
    </source>
</reference>
<name>A0A937FI36_9CLOT</name>
<organism evidence="1 2">
    <name type="scientific">Clostridium paridis</name>
    <dbReference type="NCBI Taxonomy" id="2803863"/>
    <lineage>
        <taxon>Bacteria</taxon>
        <taxon>Bacillati</taxon>
        <taxon>Bacillota</taxon>
        <taxon>Clostridia</taxon>
        <taxon>Eubacteriales</taxon>
        <taxon>Clostridiaceae</taxon>
        <taxon>Clostridium</taxon>
    </lineage>
</organism>